<dbReference type="RefSeq" id="WP_110033618.1">
    <property type="nucleotide sequence ID" value="NZ_QGTR01000005.1"/>
</dbReference>
<evidence type="ECO:0000313" key="2">
    <source>
        <dbReference type="Proteomes" id="UP000246352"/>
    </source>
</evidence>
<organism evidence="1 2">
    <name type="scientific">Hoeflea marina</name>
    <dbReference type="NCBI Taxonomy" id="274592"/>
    <lineage>
        <taxon>Bacteria</taxon>
        <taxon>Pseudomonadati</taxon>
        <taxon>Pseudomonadota</taxon>
        <taxon>Alphaproteobacteria</taxon>
        <taxon>Hyphomicrobiales</taxon>
        <taxon>Rhizobiaceae</taxon>
        <taxon>Hoeflea</taxon>
    </lineage>
</organism>
<keyword evidence="2" id="KW-1185">Reference proteome</keyword>
<sequence length="102" mass="11417">MGLCLPRGPIHNRYGSWTRLPVRVRRTDVRARPAAGDWRSLRKLSGPKVNGRGDFEAAVAAPVLYLVPGDAEKPRCSGEQSTNLWRSMIRSRFVPALFQTLT</sequence>
<dbReference type="OrthoDB" id="9801056at2"/>
<accession>A0A317PER8</accession>
<dbReference type="Proteomes" id="UP000246352">
    <property type="component" value="Unassembled WGS sequence"/>
</dbReference>
<dbReference type="AlphaFoldDB" id="A0A317PER8"/>
<proteinExistence type="predicted"/>
<reference evidence="1 2" key="1">
    <citation type="submission" date="2018-05" db="EMBL/GenBank/DDBJ databases">
        <title>Genomic Encyclopedia of Type Strains, Phase IV (KMG-IV): sequencing the most valuable type-strain genomes for metagenomic binning, comparative biology and taxonomic classification.</title>
        <authorList>
            <person name="Goeker M."/>
        </authorList>
    </citation>
    <scope>NUCLEOTIDE SEQUENCE [LARGE SCALE GENOMIC DNA]</scope>
    <source>
        <strain evidence="1 2">DSM 16791</strain>
    </source>
</reference>
<dbReference type="EMBL" id="QGTR01000005">
    <property type="protein sequence ID" value="PWV98198.1"/>
    <property type="molecule type" value="Genomic_DNA"/>
</dbReference>
<comment type="caution">
    <text evidence="1">The sequence shown here is derived from an EMBL/GenBank/DDBJ whole genome shotgun (WGS) entry which is preliminary data.</text>
</comment>
<protein>
    <submittedName>
        <fullName evidence="1">Uncharacterized protein</fullName>
    </submittedName>
</protein>
<gene>
    <name evidence="1" type="ORF">DFR52_105179</name>
</gene>
<name>A0A317PER8_9HYPH</name>
<evidence type="ECO:0000313" key="1">
    <source>
        <dbReference type="EMBL" id="PWV98198.1"/>
    </source>
</evidence>